<dbReference type="Pfam" id="PF03184">
    <property type="entry name" value="DDE_1"/>
    <property type="match status" value="1"/>
</dbReference>
<reference evidence="2" key="1">
    <citation type="journal article" date="2019" name="Environ. Microbiol.">
        <title>Fungal ecological strategies reflected in gene transcription - a case study of two litter decomposers.</title>
        <authorList>
            <person name="Barbi F."/>
            <person name="Kohler A."/>
            <person name="Barry K."/>
            <person name="Baskaran P."/>
            <person name="Daum C."/>
            <person name="Fauchery L."/>
            <person name="Ihrmark K."/>
            <person name="Kuo A."/>
            <person name="LaButti K."/>
            <person name="Lipzen A."/>
            <person name="Morin E."/>
            <person name="Grigoriev I.V."/>
            <person name="Henrissat B."/>
            <person name="Lindahl B."/>
            <person name="Martin F."/>
        </authorList>
    </citation>
    <scope>NUCLEOTIDE SEQUENCE</scope>
    <source>
        <strain evidence="2">JB14</strain>
    </source>
</reference>
<sequence length="196" mass="22463">IQSIYIGKSKCSCPNESAEHFKDTAAANFQFEYSDTKTYWSTQETMHTLVDTIIAPYFDQKKEELGLSPNQKAIWQIDVWLVHHSKEFCSWLRENHPNIILIYVPGGCTGVFQACNIGIQHIFKLLLKRSYHGNVVAEILQQLDKKVKTVVLAKTVEVMRDCSVTWLWKAYEAINKKEIVQKASNLYLSSAFVLTS</sequence>
<dbReference type="AlphaFoldDB" id="A0A6A4HMX1"/>
<keyword evidence="3" id="KW-1185">Reference proteome</keyword>
<organism evidence="2 3">
    <name type="scientific">Gymnopus androsaceus JB14</name>
    <dbReference type="NCBI Taxonomy" id="1447944"/>
    <lineage>
        <taxon>Eukaryota</taxon>
        <taxon>Fungi</taxon>
        <taxon>Dikarya</taxon>
        <taxon>Basidiomycota</taxon>
        <taxon>Agaricomycotina</taxon>
        <taxon>Agaricomycetes</taxon>
        <taxon>Agaricomycetidae</taxon>
        <taxon>Agaricales</taxon>
        <taxon>Marasmiineae</taxon>
        <taxon>Omphalotaceae</taxon>
        <taxon>Gymnopus</taxon>
    </lineage>
</organism>
<accession>A0A6A4HMX1</accession>
<evidence type="ECO:0000313" key="2">
    <source>
        <dbReference type="EMBL" id="KAE9398748.1"/>
    </source>
</evidence>
<evidence type="ECO:0000259" key="1">
    <source>
        <dbReference type="Pfam" id="PF03184"/>
    </source>
</evidence>
<protein>
    <recommendedName>
        <fullName evidence="1">DDE-1 domain-containing protein</fullName>
    </recommendedName>
</protein>
<gene>
    <name evidence="2" type="ORF">BT96DRAFT_821561</name>
</gene>
<dbReference type="GO" id="GO:0003676">
    <property type="term" value="F:nucleic acid binding"/>
    <property type="evidence" value="ECO:0007669"/>
    <property type="project" value="InterPro"/>
</dbReference>
<dbReference type="EMBL" id="ML769478">
    <property type="protein sequence ID" value="KAE9398748.1"/>
    <property type="molecule type" value="Genomic_DNA"/>
</dbReference>
<evidence type="ECO:0000313" key="3">
    <source>
        <dbReference type="Proteomes" id="UP000799118"/>
    </source>
</evidence>
<feature type="domain" description="DDE-1" evidence="1">
    <location>
        <begin position="18"/>
        <end position="181"/>
    </location>
</feature>
<dbReference type="InterPro" id="IPR004875">
    <property type="entry name" value="DDE_SF_endonuclease_dom"/>
</dbReference>
<proteinExistence type="predicted"/>
<dbReference type="Proteomes" id="UP000799118">
    <property type="component" value="Unassembled WGS sequence"/>
</dbReference>
<feature type="non-terminal residue" evidence="2">
    <location>
        <position position="1"/>
    </location>
</feature>
<dbReference type="OrthoDB" id="3257623at2759"/>
<name>A0A6A4HMX1_9AGAR</name>